<evidence type="ECO:0000313" key="4">
    <source>
        <dbReference type="EMBL" id="GKT49575.1"/>
    </source>
</evidence>
<dbReference type="AlphaFoldDB" id="A0AA37UNZ1"/>
<evidence type="ECO:0000256" key="1">
    <source>
        <dbReference type="SAM" id="MobiDB-lite"/>
    </source>
</evidence>
<feature type="region of interest" description="Disordered" evidence="1">
    <location>
        <begin position="490"/>
        <end position="509"/>
    </location>
</feature>
<feature type="transmembrane region" description="Helical" evidence="2">
    <location>
        <begin position="395"/>
        <end position="416"/>
    </location>
</feature>
<dbReference type="GeneID" id="73330558"/>
<sequence>MTKSWAWISLLLLLAIASAAVIPAGKPAHTSTPSTSPSSTERTPIPTAFLEQQKDARGGQTDSVGEGHGRQQDGSALNRMLARRQLTQVTAVILVLPRILSSPNRPFSGLFRITTLTVVRTVTVELPSQTRVVFSPVEQTLTIVNPVLVFETRVITASQPSGNIAARDLTEAAASDPEFHSVTLPVYASPSKEATLLSKAGRVRRQNSNPITRVSTITVEIIRTLTNVCSVRTVTVFDPVYVSVTENQIVTTTTFTTTTPSIETTTSRSSSVVSPAPPADPALSSSDDELTDTTEPFSTTSPTSNALSPSASSTTFTSVLGSASTSPKLVPSETSADAGVTGPGAQPPTGSTATSSTQSEPTSGTNIASSRSTELPTPEAAPEAASDPALSPGTIASITLGAVTALLIFLFLGFVYQRYRKFLRSRQHPQSSKRDYRMTSASAASAIMDKSAPDIPDANAQGQGVPSETSSNKSSEGEQVRIVIHRVVSQTDDSSEVPPLPKSWPLPPGNTGQVYGVIPEESGEATPRDVTGWSTTSEYGSTLYRDVSRNGVRY</sequence>
<keyword evidence="2" id="KW-0812">Transmembrane</keyword>
<dbReference type="EMBL" id="BQXU01000030">
    <property type="protein sequence ID" value="GKT49575.1"/>
    <property type="molecule type" value="Genomic_DNA"/>
</dbReference>
<feature type="chain" id="PRO_5041224726" evidence="3">
    <location>
        <begin position="20"/>
        <end position="554"/>
    </location>
</feature>
<feature type="compositionally biased region" description="Polar residues" evidence="1">
    <location>
        <begin position="460"/>
        <end position="474"/>
    </location>
</feature>
<feature type="compositionally biased region" description="Pro residues" evidence="1">
    <location>
        <begin position="498"/>
        <end position="508"/>
    </location>
</feature>
<feature type="compositionally biased region" description="Low complexity" evidence="1">
    <location>
        <begin position="293"/>
        <end position="304"/>
    </location>
</feature>
<keyword evidence="2" id="KW-1133">Transmembrane helix</keyword>
<protein>
    <submittedName>
        <fullName evidence="4">Uncharacterized protein</fullName>
    </submittedName>
</protein>
<reference evidence="4 5" key="1">
    <citation type="submission" date="2022-03" db="EMBL/GenBank/DDBJ databases">
        <title>Genome data of Colletotrichum spp.</title>
        <authorList>
            <person name="Utami Y.D."/>
            <person name="Hiruma K."/>
        </authorList>
    </citation>
    <scope>NUCLEOTIDE SEQUENCE [LARGE SCALE GENOMIC DNA]</scope>
    <source>
        <strain evidence="4 5">MAFF 239500</strain>
    </source>
</reference>
<evidence type="ECO:0000256" key="3">
    <source>
        <dbReference type="SAM" id="SignalP"/>
    </source>
</evidence>
<feature type="region of interest" description="Disordered" evidence="1">
    <location>
        <begin position="259"/>
        <end position="391"/>
    </location>
</feature>
<feature type="compositionally biased region" description="Polar residues" evidence="1">
    <location>
        <begin position="305"/>
        <end position="335"/>
    </location>
</feature>
<feature type="region of interest" description="Disordered" evidence="1">
    <location>
        <begin position="50"/>
        <end position="74"/>
    </location>
</feature>
<proteinExistence type="predicted"/>
<dbReference type="Proteomes" id="UP001055115">
    <property type="component" value="Unassembled WGS sequence"/>
</dbReference>
<name>A0AA37UNZ1_9PEZI</name>
<keyword evidence="5" id="KW-1185">Reference proteome</keyword>
<evidence type="ECO:0000313" key="5">
    <source>
        <dbReference type="Proteomes" id="UP001055115"/>
    </source>
</evidence>
<organism evidence="4 5">
    <name type="scientific">Colletotrichum spaethianum</name>
    <dbReference type="NCBI Taxonomy" id="700344"/>
    <lineage>
        <taxon>Eukaryota</taxon>
        <taxon>Fungi</taxon>
        <taxon>Dikarya</taxon>
        <taxon>Ascomycota</taxon>
        <taxon>Pezizomycotina</taxon>
        <taxon>Sordariomycetes</taxon>
        <taxon>Hypocreomycetidae</taxon>
        <taxon>Glomerellales</taxon>
        <taxon>Glomerellaceae</taxon>
        <taxon>Colletotrichum</taxon>
        <taxon>Colletotrichum spaethianum species complex</taxon>
    </lineage>
</organism>
<comment type="caution">
    <text evidence="4">The sequence shown here is derived from an EMBL/GenBank/DDBJ whole genome shotgun (WGS) entry which is preliminary data.</text>
</comment>
<feature type="region of interest" description="Disordered" evidence="1">
    <location>
        <begin position="452"/>
        <end position="479"/>
    </location>
</feature>
<evidence type="ECO:0000256" key="2">
    <source>
        <dbReference type="SAM" id="Phobius"/>
    </source>
</evidence>
<feature type="signal peptide" evidence="3">
    <location>
        <begin position="1"/>
        <end position="19"/>
    </location>
</feature>
<feature type="compositionally biased region" description="Low complexity" evidence="1">
    <location>
        <begin position="372"/>
        <end position="391"/>
    </location>
</feature>
<accession>A0AA37UNZ1</accession>
<keyword evidence="3" id="KW-0732">Signal</keyword>
<gene>
    <name evidence="4" type="ORF">ColSpa_09756</name>
</gene>
<dbReference type="RefSeq" id="XP_049131925.1">
    <property type="nucleotide sequence ID" value="XM_049275968.1"/>
</dbReference>
<feature type="compositionally biased region" description="Polar residues" evidence="1">
    <location>
        <begin position="348"/>
        <end position="371"/>
    </location>
</feature>
<feature type="compositionally biased region" description="Low complexity" evidence="1">
    <location>
        <begin position="259"/>
        <end position="274"/>
    </location>
</feature>
<keyword evidence="2" id="KW-0472">Membrane</keyword>